<evidence type="ECO:0000256" key="3">
    <source>
        <dbReference type="ARBA" id="ARBA00009983"/>
    </source>
</evidence>
<keyword evidence="4" id="KW-1003">Cell membrane</keyword>
<evidence type="ECO:0000256" key="4">
    <source>
        <dbReference type="ARBA" id="ARBA00022475"/>
    </source>
</evidence>
<dbReference type="PANTHER" id="PTHR47371:SF3">
    <property type="entry name" value="PHOSPHOGLYCEROL TRANSFERASE I"/>
    <property type="match status" value="1"/>
</dbReference>
<dbReference type="InterPro" id="IPR050448">
    <property type="entry name" value="OpgB/LTA_synthase_biosynth"/>
</dbReference>
<feature type="transmembrane region" description="Helical" evidence="12">
    <location>
        <begin position="16"/>
        <end position="35"/>
    </location>
</feature>
<dbReference type="InterPro" id="IPR000917">
    <property type="entry name" value="Sulfatase_N"/>
</dbReference>
<keyword evidence="7 12" id="KW-0472">Membrane</keyword>
<evidence type="ECO:0000256" key="12">
    <source>
        <dbReference type="SAM" id="Phobius"/>
    </source>
</evidence>
<dbReference type="GO" id="GO:0016740">
    <property type="term" value="F:transferase activity"/>
    <property type="evidence" value="ECO:0007669"/>
    <property type="project" value="UniProtKB-KW"/>
</dbReference>
<keyword evidence="5 12" id="KW-0812">Transmembrane</keyword>
<evidence type="ECO:0000256" key="10">
    <source>
        <dbReference type="PIRSR" id="PIRSR005091-3"/>
    </source>
</evidence>
<feature type="binding site" evidence="10">
    <location>
        <position position="305"/>
    </location>
    <ligand>
        <name>Mn(2+)</name>
        <dbReference type="ChEBI" id="CHEBI:29035"/>
    </ligand>
</feature>
<feature type="binding site" evidence="10">
    <location>
        <position position="261"/>
    </location>
    <ligand>
        <name>Mn(2+)</name>
        <dbReference type="ChEBI" id="CHEBI:29035"/>
    </ligand>
</feature>
<organism evidence="14 15">
    <name type="scientific">Lentilactobacillus hilgardii</name>
    <name type="common">Lactobacillus hilgardii</name>
    <dbReference type="NCBI Taxonomy" id="1588"/>
    <lineage>
        <taxon>Bacteria</taxon>
        <taxon>Bacillati</taxon>
        <taxon>Bacillota</taxon>
        <taxon>Bacilli</taxon>
        <taxon>Lactobacillales</taxon>
        <taxon>Lactobacillaceae</taxon>
        <taxon>Lentilactobacillus</taxon>
    </lineage>
</organism>
<protein>
    <submittedName>
        <fullName evidence="14">Sulfatase-like hydrolase/transferase</fullName>
    </submittedName>
</protein>
<dbReference type="AlphaFoldDB" id="A0A6P1EAL0"/>
<keyword evidence="14" id="KW-0378">Hydrolase</keyword>
<evidence type="ECO:0000256" key="1">
    <source>
        <dbReference type="ARBA" id="ARBA00004651"/>
    </source>
</evidence>
<feature type="transmembrane region" description="Helical" evidence="12">
    <location>
        <begin position="47"/>
        <end position="68"/>
    </location>
</feature>
<dbReference type="InterPro" id="IPR017850">
    <property type="entry name" value="Alkaline_phosphatase_core_sf"/>
</dbReference>
<keyword evidence="9" id="KW-0464">Manganese</keyword>
<dbReference type="PANTHER" id="PTHR47371">
    <property type="entry name" value="LIPOTEICHOIC ACID SYNTHASE"/>
    <property type="match status" value="1"/>
</dbReference>
<proteinExistence type="inferred from homology"/>
<keyword evidence="14" id="KW-0808">Transferase</keyword>
<dbReference type="Pfam" id="PF00884">
    <property type="entry name" value="Sulfatase"/>
    <property type="match status" value="1"/>
</dbReference>
<dbReference type="RefSeq" id="WP_003552057.1">
    <property type="nucleotide sequence ID" value="NZ_CABKOL010000106.1"/>
</dbReference>
<feature type="domain" description="Sulfatase N-terminal" evidence="13">
    <location>
        <begin position="253"/>
        <end position="549"/>
    </location>
</feature>
<dbReference type="SUPFAM" id="SSF53649">
    <property type="entry name" value="Alkaline phosphatase-like"/>
    <property type="match status" value="1"/>
</dbReference>
<accession>A0A6P1EAL0</accession>
<dbReference type="Proteomes" id="UP000465035">
    <property type="component" value="Chromosome"/>
</dbReference>
<name>A0A6P1EAL0_LENHI</name>
<feature type="binding site" evidence="10">
    <location>
        <position position="482"/>
    </location>
    <ligand>
        <name>Mn(2+)</name>
        <dbReference type="ChEBI" id="CHEBI:29035"/>
    </ligand>
</feature>
<evidence type="ECO:0000313" key="15">
    <source>
        <dbReference type="Proteomes" id="UP000465035"/>
    </source>
</evidence>
<keyword evidence="6 12" id="KW-1133">Transmembrane helix</keyword>
<comment type="subcellular location">
    <subcellularLocation>
        <location evidence="1">Cell membrane</location>
        <topology evidence="1">Multi-pass membrane protein</topology>
    </subcellularLocation>
</comment>
<evidence type="ECO:0000256" key="9">
    <source>
        <dbReference type="PIRSR" id="PIRSR005091-2"/>
    </source>
</evidence>
<feature type="transmembrane region" description="Helical" evidence="12">
    <location>
        <begin position="161"/>
        <end position="179"/>
    </location>
</feature>
<feature type="binding site" evidence="9">
    <location>
        <position position="422"/>
    </location>
    <ligand>
        <name>substrate</name>
    </ligand>
</feature>
<dbReference type="InterPro" id="IPR012160">
    <property type="entry name" value="LtaS-like"/>
</dbReference>
<comment type="similarity">
    <text evidence="3">Belongs to the LTA synthase family.</text>
</comment>
<dbReference type="Gene3D" id="3.30.1120.170">
    <property type="match status" value="1"/>
</dbReference>
<evidence type="ECO:0000256" key="7">
    <source>
        <dbReference type="ARBA" id="ARBA00023136"/>
    </source>
</evidence>
<evidence type="ECO:0000313" key="14">
    <source>
        <dbReference type="EMBL" id="QHB51184.1"/>
    </source>
</evidence>
<dbReference type="GO" id="GO:0046872">
    <property type="term" value="F:metal ion binding"/>
    <property type="evidence" value="ECO:0007669"/>
    <property type="project" value="UniProtKB-KW"/>
</dbReference>
<evidence type="ECO:0000256" key="8">
    <source>
        <dbReference type="PIRSR" id="PIRSR005091-1"/>
    </source>
</evidence>
<dbReference type="SMR" id="A0A6P1EAL0"/>
<feature type="transmembrane region" description="Helical" evidence="12">
    <location>
        <begin position="131"/>
        <end position="149"/>
    </location>
</feature>
<comment type="pathway">
    <text evidence="2">Cell wall biogenesis; lipoteichoic acid biosynthesis.</text>
</comment>
<evidence type="ECO:0000256" key="6">
    <source>
        <dbReference type="ARBA" id="ARBA00022989"/>
    </source>
</evidence>
<dbReference type="PIRSF" id="PIRSF005091">
    <property type="entry name" value="Mmb_sulf_HI1246"/>
    <property type="match status" value="1"/>
</dbReference>
<feature type="region of interest" description="Disordered" evidence="11">
    <location>
        <begin position="689"/>
        <end position="712"/>
    </location>
</feature>
<dbReference type="GeneID" id="69057241"/>
<gene>
    <name evidence="14" type="ORF">GQR93_02565</name>
</gene>
<reference evidence="14 15" key="1">
    <citation type="submission" date="2019-12" db="EMBL/GenBank/DDBJ databases">
        <title>Lactobacillus hilgardii FLUB.</title>
        <authorList>
            <person name="Gustaw K."/>
        </authorList>
    </citation>
    <scope>NUCLEOTIDE SEQUENCE [LARGE SCALE GENOMIC DNA]</scope>
    <source>
        <strain evidence="14 15">FLUB</strain>
    </source>
</reference>
<evidence type="ECO:0000256" key="2">
    <source>
        <dbReference type="ARBA" id="ARBA00004936"/>
    </source>
</evidence>
<evidence type="ECO:0000259" key="13">
    <source>
        <dbReference type="Pfam" id="PF00884"/>
    </source>
</evidence>
<dbReference type="GO" id="GO:0005886">
    <property type="term" value="C:plasma membrane"/>
    <property type="evidence" value="ECO:0007669"/>
    <property type="project" value="UniProtKB-SubCell"/>
</dbReference>
<dbReference type="EMBL" id="CP047121">
    <property type="protein sequence ID" value="QHB51184.1"/>
    <property type="molecule type" value="Genomic_DNA"/>
</dbReference>
<dbReference type="Gene3D" id="3.40.720.10">
    <property type="entry name" value="Alkaline Phosphatase, subunit A"/>
    <property type="match status" value="1"/>
</dbReference>
<sequence length="712" mass="81922">MKYVNSILAKCSTRKGFLLLLVICFWVKTMFAYFVDFRLGITNPFQFFIVLINPLATTGLLLGIALYFKKSRIFYPVAIIISILNTVLLYLNVIYFREFTDFMTVSTMTGYSKVNQGLSGSSLALTNFHDFIYWIDLVVIIILMVTKKIKIDHRPLNRRIGLAVTSFSLLFFAVNLSLGEMDRPQLLTRTFDRTYIVKYLGLDAFTVYDGIKSQHTNDLRATATKSELGDVLKFTRAHYAKPNKKYYGIAKGKNVIILHLESFQQFLIGKKVNGQEVTPFLNKLYKSQSSYSFRNFFHQVGQGKTSDAENMLETSTYGLPQGSLFAQLGSDNTFQAAPAILKQRRDYTSAVFHGNVASFWNRNNVYKEMGYQYFFDASYYDTSGDRSMGYGLKDKLLFRDSVKYLQNLQQPFYAKYITVTNHFPYDLDKEDTRFKTTNTGDDVVDNYFVTAHYLDQSIHEFYRYLKKTGLLKHSLILLYGDHYGISDSENKNLAKALGKNPDDWDDYDNAQLQRVPLIINIPGMKHGYVSNKYAGEIDVLPTLMHLLGISTKRYVQFGTDVFSKHHDQVVAFRNQDWVSPAFTSVSGDIYSNKTGQLLKLTKRQQKQVDKDKERVDKELSLSDSLNEKNLLRFYHPKGFETVDPRKYNYANGYQKEKLIAKKRGKKSTSLYSEQGNTFKDYFTDAPEIHHKSTDSNRIKITNPDASNNDSSR</sequence>
<dbReference type="GO" id="GO:0016787">
    <property type="term" value="F:hydrolase activity"/>
    <property type="evidence" value="ECO:0007669"/>
    <property type="project" value="UniProtKB-KW"/>
</dbReference>
<evidence type="ECO:0000256" key="11">
    <source>
        <dbReference type="SAM" id="MobiDB-lite"/>
    </source>
</evidence>
<feature type="active site" evidence="8">
    <location>
        <position position="305"/>
    </location>
</feature>
<feature type="compositionally biased region" description="Polar residues" evidence="11">
    <location>
        <begin position="703"/>
        <end position="712"/>
    </location>
</feature>
<evidence type="ECO:0000256" key="5">
    <source>
        <dbReference type="ARBA" id="ARBA00022692"/>
    </source>
</evidence>
<feature type="binding site" evidence="10">
    <location>
        <position position="481"/>
    </location>
    <ligand>
        <name>Mn(2+)</name>
        <dbReference type="ChEBI" id="CHEBI:29035"/>
    </ligand>
</feature>
<keyword evidence="9" id="KW-0479">Metal-binding</keyword>
<dbReference type="CDD" id="cd16015">
    <property type="entry name" value="LTA_synthase"/>
    <property type="match status" value="1"/>
</dbReference>
<feature type="transmembrane region" description="Helical" evidence="12">
    <location>
        <begin position="73"/>
        <end position="96"/>
    </location>
</feature>